<dbReference type="CDD" id="cd01926">
    <property type="entry name" value="cyclophilin_ABH_like"/>
    <property type="match status" value="1"/>
</dbReference>
<evidence type="ECO:0000256" key="8">
    <source>
        <dbReference type="ARBA" id="ARBA00043067"/>
    </source>
</evidence>
<evidence type="ECO:0000256" key="6">
    <source>
        <dbReference type="ARBA" id="ARBA00029569"/>
    </source>
</evidence>
<dbReference type="EMBL" id="LVVM01005523">
    <property type="protein sequence ID" value="OJA10344.1"/>
    <property type="molecule type" value="Genomic_DNA"/>
</dbReference>
<evidence type="ECO:0000256" key="7">
    <source>
        <dbReference type="ARBA" id="ARBA00037940"/>
    </source>
</evidence>
<keyword evidence="4" id="KW-0697">Rotamase</keyword>
<accession>A0A1J8QAM1</accession>
<evidence type="ECO:0000313" key="12">
    <source>
        <dbReference type="EMBL" id="OJA10344.1"/>
    </source>
</evidence>
<dbReference type="PRINTS" id="PR00153">
    <property type="entry name" value="CSAPPISMRASE"/>
</dbReference>
<protein>
    <recommendedName>
        <fullName evidence="3">Peptidyl-prolyl cis-trans isomerase</fullName>
        <ecNumber evidence="2">5.2.1.8</ecNumber>
    </recommendedName>
    <alternativeName>
        <fullName evidence="9">Cyclophilin</fullName>
    </alternativeName>
    <alternativeName>
        <fullName evidence="8">Cyclosporin A-binding protein</fullName>
    </alternativeName>
    <alternativeName>
        <fullName evidence="6">Rotamase</fullName>
    </alternativeName>
</protein>
<dbReference type="InterPro" id="IPR002130">
    <property type="entry name" value="Cyclophilin-type_PPIase_dom"/>
</dbReference>
<evidence type="ECO:0000256" key="4">
    <source>
        <dbReference type="ARBA" id="ARBA00023110"/>
    </source>
</evidence>
<feature type="region of interest" description="Disordered" evidence="10">
    <location>
        <begin position="535"/>
        <end position="570"/>
    </location>
</feature>
<dbReference type="OrthoDB" id="3226064at2759"/>
<dbReference type="InterPro" id="IPR036047">
    <property type="entry name" value="F-box-like_dom_sf"/>
</dbReference>
<dbReference type="AlphaFoldDB" id="A0A1J8QAM1"/>
<dbReference type="InterPro" id="IPR020892">
    <property type="entry name" value="Cyclophilin-type_PPIase_CS"/>
</dbReference>
<comment type="catalytic activity">
    <reaction evidence="1">
        <text>[protein]-peptidylproline (omega=180) = [protein]-peptidylproline (omega=0)</text>
        <dbReference type="Rhea" id="RHEA:16237"/>
        <dbReference type="Rhea" id="RHEA-COMP:10747"/>
        <dbReference type="Rhea" id="RHEA-COMP:10748"/>
        <dbReference type="ChEBI" id="CHEBI:83833"/>
        <dbReference type="ChEBI" id="CHEBI:83834"/>
        <dbReference type="EC" id="5.2.1.8"/>
    </reaction>
</comment>
<sequence>MGMKYSVQEYSRTAALTAGGILVVFAGASYLSDSDKPMASFLRRFTTSASTSKPLSSRVFFDIAINNKPSGRITFKLYDETVPDTAKNFRELATGQHGFGYAGSSFHRVIPNFMLQGGDFTRHNGTGGKSIYGEKFADENFKMTHDKPGLLSMANAGPNTNGSQFFITTVVTSWLDGKHVVFGEVEDGMDVVKTIEAQGTSSGRTNNKITITASGTVELLSSSSYLPTQTDMAPTITDLPPELIEAVLVLSATSDNPGSIAALSQTSKFFRDLIYQCPDQHLWREIFLTTFDDPRPALNHLSTISGGHPSFDAHKFDWTREYIHRISAAAYVRRPPPVCKDMAPPKSRALTRSRSLLQEVLGTPSLLDVVNALLSVINTSTPFPSSPPISLTILINPSSPETADSPFAPMINSPPFPPLLLLLTANYNTVLNSLNATWLQDLLETGFPPELTRMLLGNLSVDVQGRPPHHSALTPASYWDGSEAGQLFHKLVCLTGFIPIPTPSSPVEPELSPEPELAPADLSVPGAWTEAQCAFSSTTPRPAPAIDEEEDKTRSLPPLPISRPQSPFYSAEEQYADARILARRRVYDMRYLSPTRMWGPFQPVQRGASDTSTSSRRGKDEDEDDEDEDESESDDDDDEDNLHLIYGTNRRSHLKPPIAPYELLPDYV</sequence>
<dbReference type="SUPFAM" id="SSF50891">
    <property type="entry name" value="Cyclophilin-like"/>
    <property type="match status" value="1"/>
</dbReference>
<organism evidence="12 13">
    <name type="scientific">Rhizopogon vesiculosus</name>
    <dbReference type="NCBI Taxonomy" id="180088"/>
    <lineage>
        <taxon>Eukaryota</taxon>
        <taxon>Fungi</taxon>
        <taxon>Dikarya</taxon>
        <taxon>Basidiomycota</taxon>
        <taxon>Agaricomycotina</taxon>
        <taxon>Agaricomycetes</taxon>
        <taxon>Agaricomycetidae</taxon>
        <taxon>Boletales</taxon>
        <taxon>Suillineae</taxon>
        <taxon>Rhizopogonaceae</taxon>
        <taxon>Rhizopogon</taxon>
    </lineage>
</organism>
<keyword evidence="13" id="KW-1185">Reference proteome</keyword>
<dbReference type="GO" id="GO:0016018">
    <property type="term" value="F:cyclosporin A binding"/>
    <property type="evidence" value="ECO:0007669"/>
    <property type="project" value="TreeGrafter"/>
</dbReference>
<dbReference type="GO" id="GO:0003755">
    <property type="term" value="F:peptidyl-prolyl cis-trans isomerase activity"/>
    <property type="evidence" value="ECO:0007669"/>
    <property type="project" value="UniProtKB-KW"/>
</dbReference>
<evidence type="ECO:0000256" key="2">
    <source>
        <dbReference type="ARBA" id="ARBA00013194"/>
    </source>
</evidence>
<dbReference type="PANTHER" id="PTHR11071">
    <property type="entry name" value="PEPTIDYL-PROLYL CIS-TRANS ISOMERASE"/>
    <property type="match status" value="1"/>
</dbReference>
<dbReference type="Pfam" id="PF00160">
    <property type="entry name" value="Pro_isomerase"/>
    <property type="match status" value="1"/>
</dbReference>
<comment type="similarity">
    <text evidence="7">Belongs to the cyclophilin-type PPIase family. PPIase A subfamily.</text>
</comment>
<evidence type="ECO:0000256" key="9">
    <source>
        <dbReference type="ARBA" id="ARBA00081826"/>
    </source>
</evidence>
<evidence type="ECO:0000313" key="13">
    <source>
        <dbReference type="Proteomes" id="UP000183567"/>
    </source>
</evidence>
<reference evidence="12 13" key="1">
    <citation type="submission" date="2016-03" db="EMBL/GenBank/DDBJ databases">
        <title>Comparative genomics of the ectomycorrhizal sister species Rhizopogon vinicolor and Rhizopogon vesiculosus (Basidiomycota: Boletales) reveals a divergence of the mating type B locus.</title>
        <authorList>
            <person name="Mujic A.B."/>
            <person name="Kuo A."/>
            <person name="Tritt A."/>
            <person name="Lipzen A."/>
            <person name="Chen C."/>
            <person name="Johnson J."/>
            <person name="Sharma A."/>
            <person name="Barry K."/>
            <person name="Grigoriev I.V."/>
            <person name="Spatafora J.W."/>
        </authorList>
    </citation>
    <scope>NUCLEOTIDE SEQUENCE [LARGE SCALE GENOMIC DNA]</scope>
    <source>
        <strain evidence="12 13">AM-OR11-056</strain>
    </source>
</reference>
<evidence type="ECO:0000256" key="1">
    <source>
        <dbReference type="ARBA" id="ARBA00000971"/>
    </source>
</evidence>
<feature type="region of interest" description="Disordered" evidence="10">
    <location>
        <begin position="598"/>
        <end position="668"/>
    </location>
</feature>
<dbReference type="GO" id="GO:0006457">
    <property type="term" value="P:protein folding"/>
    <property type="evidence" value="ECO:0007669"/>
    <property type="project" value="InterPro"/>
</dbReference>
<dbReference type="InterPro" id="IPR029000">
    <property type="entry name" value="Cyclophilin-like_dom_sf"/>
</dbReference>
<feature type="non-terminal residue" evidence="12">
    <location>
        <position position="668"/>
    </location>
</feature>
<dbReference type="PANTHER" id="PTHR11071:SF561">
    <property type="entry name" value="PEPTIDYL-PROLYL CIS-TRANS ISOMERASE D-RELATED"/>
    <property type="match status" value="1"/>
</dbReference>
<gene>
    <name evidence="12" type="ORF">AZE42_10646</name>
</gene>
<feature type="compositionally biased region" description="Acidic residues" evidence="10">
    <location>
        <begin position="621"/>
        <end position="640"/>
    </location>
</feature>
<dbReference type="Proteomes" id="UP000183567">
    <property type="component" value="Unassembled WGS sequence"/>
</dbReference>
<name>A0A1J8QAM1_9AGAM</name>
<dbReference type="SUPFAM" id="SSF81383">
    <property type="entry name" value="F-box domain"/>
    <property type="match status" value="1"/>
</dbReference>
<dbReference type="PROSITE" id="PS50072">
    <property type="entry name" value="CSA_PPIASE_2"/>
    <property type="match status" value="1"/>
</dbReference>
<dbReference type="PROSITE" id="PS00170">
    <property type="entry name" value="CSA_PPIASE_1"/>
    <property type="match status" value="1"/>
</dbReference>
<dbReference type="EC" id="5.2.1.8" evidence="2"/>
<evidence type="ECO:0000256" key="5">
    <source>
        <dbReference type="ARBA" id="ARBA00023235"/>
    </source>
</evidence>
<dbReference type="Gene3D" id="2.40.100.10">
    <property type="entry name" value="Cyclophilin-like"/>
    <property type="match status" value="1"/>
</dbReference>
<dbReference type="STRING" id="180088.A0A1J8QAM1"/>
<feature type="domain" description="PPIase cyclophilin-type" evidence="11">
    <location>
        <begin position="60"/>
        <end position="216"/>
    </location>
</feature>
<comment type="caution">
    <text evidence="12">The sequence shown here is derived from an EMBL/GenBank/DDBJ whole genome shotgun (WGS) entry which is preliminary data.</text>
</comment>
<dbReference type="FunFam" id="2.40.100.10:FF:000013">
    <property type="entry name" value="Peptidyl-prolyl cis-trans isomerase"/>
    <property type="match status" value="1"/>
</dbReference>
<evidence type="ECO:0000256" key="10">
    <source>
        <dbReference type="SAM" id="MobiDB-lite"/>
    </source>
</evidence>
<evidence type="ECO:0000259" key="11">
    <source>
        <dbReference type="PROSITE" id="PS50072"/>
    </source>
</evidence>
<evidence type="ECO:0000256" key="3">
    <source>
        <dbReference type="ARBA" id="ARBA00021047"/>
    </source>
</evidence>
<dbReference type="GO" id="GO:0005737">
    <property type="term" value="C:cytoplasm"/>
    <property type="evidence" value="ECO:0007669"/>
    <property type="project" value="TreeGrafter"/>
</dbReference>
<keyword evidence="5" id="KW-0413">Isomerase</keyword>
<proteinExistence type="inferred from homology"/>